<keyword evidence="2" id="KW-0812">Transmembrane</keyword>
<feature type="transmembrane region" description="Helical" evidence="2">
    <location>
        <begin position="54"/>
        <end position="76"/>
    </location>
</feature>
<sequence>MVRASTLALHLNLNGILGGLELLSIAHPGSALLRFVPPIMTSQMASLKPVANTAVGAMTLSVLGSQLLVAGLMSAMKIRDRTVRVGEKWFMTSNVAMALNCFAFRARVAGVFPLFFVLHAVIAALFHLGDGFVVPIKMPSLLGRTKPSGGKKPTKKTSSKKTAKKAPARASSRSSRKR</sequence>
<gene>
    <name evidence="3" type="ORF">BE221DRAFT_189084</name>
</gene>
<feature type="compositionally biased region" description="Low complexity" evidence="1">
    <location>
        <begin position="168"/>
        <end position="178"/>
    </location>
</feature>
<feature type="compositionally biased region" description="Basic residues" evidence="1">
    <location>
        <begin position="152"/>
        <end position="167"/>
    </location>
</feature>
<reference evidence="3" key="1">
    <citation type="submission" date="2017-04" db="EMBL/GenBank/DDBJ databases">
        <title>Population genomics of picophytoplankton unveils novel chromosome hypervariability.</title>
        <authorList>
            <consortium name="DOE Joint Genome Institute"/>
            <person name="Blanc-Mathieu R."/>
            <person name="Krasovec M."/>
            <person name="Hebrard M."/>
            <person name="Yau S."/>
            <person name="Desgranges E."/>
            <person name="Martin J."/>
            <person name="Schackwitz W."/>
            <person name="Kuo A."/>
            <person name="Salin G."/>
            <person name="Donnadieu C."/>
            <person name="Desdevises Y."/>
            <person name="Sanchez-Ferandin S."/>
            <person name="Moreau H."/>
            <person name="Rivals E."/>
            <person name="Grigoriev I.V."/>
            <person name="Grimsley N."/>
            <person name="Eyre-Walker A."/>
            <person name="Piganeau G."/>
        </authorList>
    </citation>
    <scope>NUCLEOTIDE SEQUENCE [LARGE SCALE GENOMIC DNA]</scope>
    <source>
        <strain evidence="3">RCC 1115</strain>
    </source>
</reference>
<evidence type="ECO:0000256" key="1">
    <source>
        <dbReference type="SAM" id="MobiDB-lite"/>
    </source>
</evidence>
<keyword evidence="2" id="KW-1133">Transmembrane helix</keyword>
<feature type="region of interest" description="Disordered" evidence="1">
    <location>
        <begin position="142"/>
        <end position="178"/>
    </location>
</feature>
<evidence type="ECO:0000313" key="3">
    <source>
        <dbReference type="EMBL" id="OUS48727.1"/>
    </source>
</evidence>
<dbReference type="EMBL" id="KZ155772">
    <property type="protein sequence ID" value="OUS48727.1"/>
    <property type="molecule type" value="Genomic_DNA"/>
</dbReference>
<dbReference type="AlphaFoldDB" id="A0A1Y5IJ91"/>
<protein>
    <submittedName>
        <fullName evidence="3">Uncharacterized protein</fullName>
    </submittedName>
</protein>
<keyword evidence="2" id="KW-0472">Membrane</keyword>
<proteinExistence type="predicted"/>
<dbReference type="Proteomes" id="UP000195557">
    <property type="component" value="Unassembled WGS sequence"/>
</dbReference>
<accession>A0A1Y5IJ91</accession>
<organism evidence="3">
    <name type="scientific">Ostreococcus tauri</name>
    <name type="common">Marine green alga</name>
    <dbReference type="NCBI Taxonomy" id="70448"/>
    <lineage>
        <taxon>Eukaryota</taxon>
        <taxon>Viridiplantae</taxon>
        <taxon>Chlorophyta</taxon>
        <taxon>Mamiellophyceae</taxon>
        <taxon>Mamiellales</taxon>
        <taxon>Bathycoccaceae</taxon>
        <taxon>Ostreococcus</taxon>
    </lineage>
</organism>
<evidence type="ECO:0000256" key="2">
    <source>
        <dbReference type="SAM" id="Phobius"/>
    </source>
</evidence>
<feature type="transmembrane region" description="Helical" evidence="2">
    <location>
        <begin position="112"/>
        <end position="136"/>
    </location>
</feature>
<name>A0A1Y5IJ91_OSTTA</name>